<dbReference type="Gene3D" id="3.40.190.290">
    <property type="match status" value="1"/>
</dbReference>
<evidence type="ECO:0000256" key="4">
    <source>
        <dbReference type="ARBA" id="ARBA00023163"/>
    </source>
</evidence>
<protein>
    <submittedName>
        <fullName evidence="6">Transcriptional regulator, LysR family</fullName>
    </submittedName>
</protein>
<evidence type="ECO:0000259" key="5">
    <source>
        <dbReference type="PROSITE" id="PS50931"/>
    </source>
</evidence>
<dbReference type="AlphaFoldDB" id="E8RUH0"/>
<name>E8RUH0_ASTEC</name>
<gene>
    <name evidence="6" type="ordered locus">Astex_2406</name>
</gene>
<dbReference type="SUPFAM" id="SSF46785">
    <property type="entry name" value="Winged helix' DNA-binding domain"/>
    <property type="match status" value="2"/>
</dbReference>
<dbReference type="InterPro" id="IPR036390">
    <property type="entry name" value="WH_DNA-bd_sf"/>
</dbReference>
<dbReference type="KEGG" id="aex:Astex_2406"/>
<dbReference type="Gene3D" id="1.10.10.10">
    <property type="entry name" value="Winged helix-like DNA-binding domain superfamily/Winged helix DNA-binding domain"/>
    <property type="match status" value="2"/>
</dbReference>
<dbReference type="RefSeq" id="WP_013479885.1">
    <property type="nucleotide sequence ID" value="NC_014817.1"/>
</dbReference>
<dbReference type="InterPro" id="IPR005119">
    <property type="entry name" value="LysR_subst-bd"/>
</dbReference>
<dbReference type="Pfam" id="PF03466">
    <property type="entry name" value="LysR_substrate"/>
    <property type="match status" value="1"/>
</dbReference>
<keyword evidence="2" id="KW-0805">Transcription regulation</keyword>
<dbReference type="InterPro" id="IPR036388">
    <property type="entry name" value="WH-like_DNA-bd_sf"/>
</dbReference>
<evidence type="ECO:0000313" key="7">
    <source>
        <dbReference type="Proteomes" id="UP000001492"/>
    </source>
</evidence>
<keyword evidence="3" id="KW-0238">DNA-binding</keyword>
<accession>E8RUH0</accession>
<dbReference type="Pfam" id="PF00126">
    <property type="entry name" value="HTH_1"/>
    <property type="match status" value="2"/>
</dbReference>
<dbReference type="InterPro" id="IPR000847">
    <property type="entry name" value="LysR_HTH_N"/>
</dbReference>
<keyword evidence="4" id="KW-0804">Transcription</keyword>
<sequence length="392" mass="42615">MIKFRRIRVALAIRQTGSAAGAAERLHLSQPSVTEAIGRLEAELDTPLFERSSKGMRPTPEGEVFCARSAEAFEILTETAGQCAKGTQLSPVWPRQVNELHLRTVIALSRTGRFNLAAQSLNMAAAAVHRAAREMETLSGLSLWRRTPYGVALTPVGEAVSRASALTLRGLELAREAMMEKKGVFDGQLRIGVLPLARAIWAPTAIADIISAYPSARIKVTDGSYAELRHGLIDGEVDMVIGALRPEKDTTDIVQYPLFSDPLSIIARSGHPLAGRRTVTPELLRTLTWALPRPDTPARQMFDAFFARHNLSAPRETVECGSLAALRGLLSLTDIVTPLSPRQVSFELEAGSLVVIGAPLDGTERTIGMAERKHFRPTQLYNAFKAALVRAA</sequence>
<dbReference type="GO" id="GO:0003700">
    <property type="term" value="F:DNA-binding transcription factor activity"/>
    <property type="evidence" value="ECO:0007669"/>
    <property type="project" value="InterPro"/>
</dbReference>
<evidence type="ECO:0000256" key="1">
    <source>
        <dbReference type="ARBA" id="ARBA00009437"/>
    </source>
</evidence>
<reference evidence="7" key="1">
    <citation type="submission" date="2010-12" db="EMBL/GenBank/DDBJ databases">
        <title>Complete sequence of chromosome 2 of Asticcacaulis excentricus CB 48.</title>
        <authorList>
            <consortium name="US DOE Joint Genome Institute"/>
            <person name="Lucas S."/>
            <person name="Copeland A."/>
            <person name="Lapidus A."/>
            <person name="Cheng J.-F."/>
            <person name="Bruce D."/>
            <person name="Goodwin L."/>
            <person name="Pitluck S."/>
            <person name="Teshima H."/>
            <person name="Davenport K."/>
            <person name="Detter J.C."/>
            <person name="Han C."/>
            <person name="Tapia R."/>
            <person name="Land M."/>
            <person name="Hauser L."/>
            <person name="Jeffries C."/>
            <person name="Kyrpides N."/>
            <person name="Ivanova N."/>
            <person name="Ovchinnikova G."/>
            <person name="Brun Y.V."/>
            <person name="Woyke T."/>
        </authorList>
    </citation>
    <scope>NUCLEOTIDE SEQUENCE [LARGE SCALE GENOMIC DNA]</scope>
    <source>
        <strain evidence="7">ATCC 15261 / DSM 4724 / KCTC 12464 / NCIMB 9791 / VKM B-1370 / CB 48</strain>
    </source>
</reference>
<keyword evidence="7" id="KW-1185">Reference proteome</keyword>
<evidence type="ECO:0000313" key="6">
    <source>
        <dbReference type="EMBL" id="ADU14058.1"/>
    </source>
</evidence>
<dbReference type="STRING" id="573065.Astex_2406"/>
<dbReference type="Proteomes" id="UP000001492">
    <property type="component" value="Chromosome 2"/>
</dbReference>
<comment type="similarity">
    <text evidence="1">Belongs to the LysR transcriptional regulatory family.</text>
</comment>
<dbReference type="EMBL" id="CP002396">
    <property type="protein sequence ID" value="ADU14058.1"/>
    <property type="molecule type" value="Genomic_DNA"/>
</dbReference>
<proteinExistence type="inferred from homology"/>
<dbReference type="PANTHER" id="PTHR30126">
    <property type="entry name" value="HTH-TYPE TRANSCRIPTIONAL REGULATOR"/>
    <property type="match status" value="1"/>
</dbReference>
<feature type="domain" description="HTH lysR-type" evidence="5">
    <location>
        <begin position="101"/>
        <end position="154"/>
    </location>
</feature>
<dbReference type="eggNOG" id="COG0583">
    <property type="taxonomic scope" value="Bacteria"/>
</dbReference>
<feature type="domain" description="HTH lysR-type" evidence="5">
    <location>
        <begin position="2"/>
        <end position="59"/>
    </location>
</feature>
<dbReference type="PRINTS" id="PR00039">
    <property type="entry name" value="HTHLYSR"/>
</dbReference>
<evidence type="ECO:0000256" key="2">
    <source>
        <dbReference type="ARBA" id="ARBA00023015"/>
    </source>
</evidence>
<organism evidence="6 7">
    <name type="scientific">Asticcacaulis excentricus (strain ATCC 15261 / DSM 4724 / KCTC 12464 / NCIMB 9791 / VKM B-1370 / CB 48)</name>
    <dbReference type="NCBI Taxonomy" id="573065"/>
    <lineage>
        <taxon>Bacteria</taxon>
        <taxon>Pseudomonadati</taxon>
        <taxon>Pseudomonadota</taxon>
        <taxon>Alphaproteobacteria</taxon>
        <taxon>Caulobacterales</taxon>
        <taxon>Caulobacteraceae</taxon>
        <taxon>Asticcacaulis</taxon>
    </lineage>
</organism>
<dbReference type="PANTHER" id="PTHR30126:SF40">
    <property type="entry name" value="HTH-TYPE TRANSCRIPTIONAL REGULATOR GLTR"/>
    <property type="match status" value="1"/>
</dbReference>
<dbReference type="SUPFAM" id="SSF53850">
    <property type="entry name" value="Periplasmic binding protein-like II"/>
    <property type="match status" value="1"/>
</dbReference>
<dbReference type="PROSITE" id="PS50931">
    <property type="entry name" value="HTH_LYSR"/>
    <property type="match status" value="2"/>
</dbReference>
<evidence type="ECO:0000256" key="3">
    <source>
        <dbReference type="ARBA" id="ARBA00023125"/>
    </source>
</evidence>
<dbReference type="GO" id="GO:0000976">
    <property type="term" value="F:transcription cis-regulatory region binding"/>
    <property type="evidence" value="ECO:0007669"/>
    <property type="project" value="TreeGrafter"/>
</dbReference>
<dbReference type="HOGENOM" id="CLU_039613_6_0_5"/>